<evidence type="ECO:0008006" key="3">
    <source>
        <dbReference type="Google" id="ProtNLM"/>
    </source>
</evidence>
<comment type="caution">
    <text evidence="1">The sequence shown here is derived from an EMBL/GenBank/DDBJ whole genome shotgun (WGS) entry which is preliminary data.</text>
</comment>
<accession>A0A3S2VXM9</accession>
<proteinExistence type="predicted"/>
<name>A0A3S2VXM9_9ACTN</name>
<dbReference type="Proteomes" id="UP000283128">
    <property type="component" value="Unassembled WGS sequence"/>
</dbReference>
<protein>
    <recommendedName>
        <fullName evidence="3">AG2 protein</fullName>
    </recommendedName>
</protein>
<keyword evidence="2" id="KW-1185">Reference proteome</keyword>
<reference evidence="1 2" key="1">
    <citation type="submission" date="2019-01" db="EMBL/GenBank/DDBJ databases">
        <title>Genome sequences of Streptomyces and Rhizobium isolates collected from root and soil.</title>
        <authorList>
            <person name="Chhettri S."/>
            <person name="Sevigny J.L."/>
            <person name="Sen A."/>
            <person name="Ennis N."/>
            <person name="Tisa L."/>
        </authorList>
    </citation>
    <scope>NUCLEOTIDE SEQUENCE [LARGE SCALE GENOMIC DNA]</scope>
    <source>
        <strain evidence="1 2">San01</strain>
    </source>
</reference>
<gene>
    <name evidence="1" type="ORF">EOT10_15810</name>
</gene>
<dbReference type="EMBL" id="RZYA01000006">
    <property type="protein sequence ID" value="RVU24469.1"/>
    <property type="molecule type" value="Genomic_DNA"/>
</dbReference>
<evidence type="ECO:0000313" key="1">
    <source>
        <dbReference type="EMBL" id="RVU24469.1"/>
    </source>
</evidence>
<sequence length="700" mass="76618">MPTYHEIMTTDLATLTAAADRWDGMAKEFGKRETDYERDVHGITPGPPSPTAWTGVSADAAGKRFDVTLHEFRNAQTEARAIASLLRDAHAQFTTLRGHLKSEHREAVKAGIKVSDRGVVAYDEERAAASESGSAMHDPASRAQVQRAVDSWQGRIDKAVRAVGDADAGVEIALSAAVFDSDLTDGTGNGFNAHAQGDIERYEAEAAKESALKLANGDRLTPHQLSELQRSFRDNSHDPTFSRTLLDSLGPSGTIRLTNSLGDLAHVTDPRHAANYASLETGLANSLATATNNPHSQWYKNWRTEMRKAGVARYETDVQAAKLDKIRGYQSLVTLMQHGDGGGNGYGREFLENLGDDMIKAERKNPDIWDLKGEYSGKRDGWFANDPVDGVLGIMSHEPATAAHYLSDDDRMKYLTHDRDWKVTLHTEEAAKATVYTPSQDKDTRAGLAAALQAGATGLDPSNPDAKYVEHTADNNKVFKSSLKYLSEEGDKFPPSLREPMAKILVNHGDTVHAAASAVDMHRAPLKQDQLYEVVKQLSKDQGSYTALNSGVNHAVVADIHAPHQKHPDDSLIRAGRTVGFLEQARVDAAGDPKTAEFKHKWMVDQAIGYIPVGGDEIQSGVDYVTERWLADEQKKLDDKAADENVAHYRDRNEQLMAIAEQWRKVHETDDSSYGTKNVIDRAATSGVDCARGVSGEMSK</sequence>
<dbReference type="AlphaFoldDB" id="A0A3S2VXM9"/>
<dbReference type="OrthoDB" id="3543532at2"/>
<organism evidence="1 2">
    <name type="scientific">Streptomyces antnestii</name>
    <dbReference type="NCBI Taxonomy" id="2494256"/>
    <lineage>
        <taxon>Bacteria</taxon>
        <taxon>Bacillati</taxon>
        <taxon>Actinomycetota</taxon>
        <taxon>Actinomycetes</taxon>
        <taxon>Kitasatosporales</taxon>
        <taxon>Streptomycetaceae</taxon>
        <taxon>Streptomyces</taxon>
    </lineage>
</organism>
<evidence type="ECO:0000313" key="2">
    <source>
        <dbReference type="Proteomes" id="UP000283128"/>
    </source>
</evidence>